<feature type="signal peptide" evidence="2">
    <location>
        <begin position="1"/>
        <end position="34"/>
    </location>
</feature>
<evidence type="ECO:0000256" key="1">
    <source>
        <dbReference type="SAM" id="MobiDB-lite"/>
    </source>
</evidence>
<name>A0A1V4HYD8_NITVU</name>
<evidence type="ECO:0000313" key="4">
    <source>
        <dbReference type="Proteomes" id="UP000189940"/>
    </source>
</evidence>
<organism evidence="3 4">
    <name type="scientific">Nitrobacter vulgaris</name>
    <dbReference type="NCBI Taxonomy" id="29421"/>
    <lineage>
        <taxon>Bacteria</taxon>
        <taxon>Pseudomonadati</taxon>
        <taxon>Pseudomonadota</taxon>
        <taxon>Alphaproteobacteria</taxon>
        <taxon>Hyphomicrobiales</taxon>
        <taxon>Nitrobacteraceae</taxon>
        <taxon>Nitrobacter</taxon>
    </lineage>
</organism>
<sequence length="106" mass="11226">MSSVTVASQRRTSRRAGPVIACTAALALMSQALGGCTSIADLPFEAPSGAAERSHDVSSYPAVHDLPAPRDHAAMDRAEQARVEKELIDARDHQAHASQDHGSEPR</sequence>
<feature type="compositionally biased region" description="Basic and acidic residues" evidence="1">
    <location>
        <begin position="67"/>
        <end position="106"/>
    </location>
</feature>
<comment type="caution">
    <text evidence="3">The sequence shown here is derived from an EMBL/GenBank/DDBJ whole genome shotgun (WGS) entry which is preliminary data.</text>
</comment>
<dbReference type="STRING" id="29421.B2M20_09420"/>
<evidence type="ECO:0000313" key="3">
    <source>
        <dbReference type="EMBL" id="OPH82986.1"/>
    </source>
</evidence>
<dbReference type="AlphaFoldDB" id="A0A1V4HYD8"/>
<feature type="chain" id="PRO_5013274185" evidence="2">
    <location>
        <begin position="35"/>
        <end position="106"/>
    </location>
</feature>
<dbReference type="Proteomes" id="UP000189940">
    <property type="component" value="Unassembled WGS sequence"/>
</dbReference>
<keyword evidence="4" id="KW-1185">Reference proteome</keyword>
<keyword evidence="2" id="KW-0732">Signal</keyword>
<evidence type="ECO:0000256" key="2">
    <source>
        <dbReference type="SAM" id="SignalP"/>
    </source>
</evidence>
<reference evidence="3 4" key="1">
    <citation type="submission" date="2017-02" db="EMBL/GenBank/DDBJ databases">
        <title>Genome sequence of the nitrite-oxidizing bacterium Nitrobacter vulgaris strain Ab1.</title>
        <authorList>
            <person name="Mellbye B.L."/>
            <person name="Davis E.W."/>
            <person name="Spieck E."/>
            <person name="Chang J.H."/>
            <person name="Bottomley P.J."/>
            <person name="Sayavedra-Soto L.A."/>
        </authorList>
    </citation>
    <scope>NUCLEOTIDE SEQUENCE [LARGE SCALE GENOMIC DNA]</scope>
    <source>
        <strain evidence="3 4">Ab1</strain>
    </source>
</reference>
<accession>A0A1V4HYD8</accession>
<dbReference type="EMBL" id="MWPQ01000040">
    <property type="protein sequence ID" value="OPH82986.1"/>
    <property type="molecule type" value="Genomic_DNA"/>
</dbReference>
<dbReference type="OrthoDB" id="8245029at2"/>
<protein>
    <submittedName>
        <fullName evidence="3">Uncharacterized protein</fullName>
    </submittedName>
</protein>
<feature type="region of interest" description="Disordered" evidence="1">
    <location>
        <begin position="48"/>
        <end position="106"/>
    </location>
</feature>
<proteinExistence type="predicted"/>
<gene>
    <name evidence="3" type="ORF">B2M20_09420</name>
</gene>